<evidence type="ECO:0000313" key="3">
    <source>
        <dbReference type="EMBL" id="TGU71081.1"/>
    </source>
</evidence>
<dbReference type="InterPro" id="IPR036280">
    <property type="entry name" value="Multihaem_cyt_sf"/>
</dbReference>
<dbReference type="Proteomes" id="UP000306416">
    <property type="component" value="Unassembled WGS sequence"/>
</dbReference>
<dbReference type="PROSITE" id="PS51257">
    <property type="entry name" value="PROKAR_LIPOPROTEIN"/>
    <property type="match status" value="1"/>
</dbReference>
<feature type="compositionally biased region" description="Basic and acidic residues" evidence="1">
    <location>
        <begin position="258"/>
        <end position="267"/>
    </location>
</feature>
<keyword evidence="2" id="KW-0732">Signal</keyword>
<feature type="signal peptide" evidence="2">
    <location>
        <begin position="1"/>
        <end position="24"/>
    </location>
</feature>
<proteinExistence type="predicted"/>
<dbReference type="AlphaFoldDB" id="A0A4S1CCJ3"/>
<comment type="caution">
    <text evidence="3">The sequence shown here is derived from an EMBL/GenBank/DDBJ whole genome shotgun (WGS) entry which is preliminary data.</text>
</comment>
<keyword evidence="4" id="KW-1185">Reference proteome</keyword>
<reference evidence="3 4" key="1">
    <citation type="submission" date="2019-04" db="EMBL/GenBank/DDBJ databases">
        <title>Geobacter oryzae sp. nov., ferric-reducing bacteria isolated from paddy soil.</title>
        <authorList>
            <person name="Xu Z."/>
            <person name="Masuda Y."/>
            <person name="Itoh H."/>
            <person name="Senoo K."/>
        </authorList>
    </citation>
    <scope>NUCLEOTIDE SEQUENCE [LARGE SCALE GENOMIC DNA]</scope>
    <source>
        <strain evidence="3 4">Red111</strain>
    </source>
</reference>
<feature type="region of interest" description="Disordered" evidence="1">
    <location>
        <begin position="248"/>
        <end position="267"/>
    </location>
</feature>
<organism evidence="3 4">
    <name type="scientific">Geomonas terrae</name>
    <dbReference type="NCBI Taxonomy" id="2562681"/>
    <lineage>
        <taxon>Bacteria</taxon>
        <taxon>Pseudomonadati</taxon>
        <taxon>Thermodesulfobacteriota</taxon>
        <taxon>Desulfuromonadia</taxon>
        <taxon>Geobacterales</taxon>
        <taxon>Geobacteraceae</taxon>
        <taxon>Geomonas</taxon>
    </lineage>
</organism>
<name>A0A4S1CCJ3_9BACT</name>
<evidence type="ECO:0000313" key="4">
    <source>
        <dbReference type="Proteomes" id="UP000306416"/>
    </source>
</evidence>
<evidence type="ECO:0000256" key="2">
    <source>
        <dbReference type="SAM" id="SignalP"/>
    </source>
</evidence>
<dbReference type="SUPFAM" id="SSF48695">
    <property type="entry name" value="Multiheme cytochromes"/>
    <property type="match status" value="3"/>
</dbReference>
<feature type="chain" id="PRO_5020652684" evidence="2">
    <location>
        <begin position="25"/>
        <end position="610"/>
    </location>
</feature>
<dbReference type="EMBL" id="SRSC01000003">
    <property type="protein sequence ID" value="TGU71081.1"/>
    <property type="molecule type" value="Genomic_DNA"/>
</dbReference>
<evidence type="ECO:0000256" key="1">
    <source>
        <dbReference type="SAM" id="MobiDB-lite"/>
    </source>
</evidence>
<protein>
    <submittedName>
        <fullName evidence="3">Cytochrome C</fullName>
    </submittedName>
</protein>
<sequence length="610" mass="64567">MLLRNIVFIIFIPLLLAACGGSTADTSGSVSKLAQSQKCMDASCHGGSVSPGTGELIVKEWLASSHNTANAAGCADCHEPHPGHPSSCSKCHGGGSGVALQNPDASGKCGKCHGLAFPNDLMVRLAPQHFGNMTTSFSDSKYRASYVSSNYVGNCRKCHNPHNPTAAINVNRDWADSGHGNVTKARTNYDFKTRGTYEPAATTFQYYCVRCHTSTGYINFVTSGFKVQKPFAGPGYQVVQNYPQKVAPGAAQPADAPSPDKSKEVTGCDVCHDNGKGRAYSWVARTVAPAVIYYNFSSVNSSPTLKLNNKATTYPDVTASNICVPCHSGRGIGSMIYDAVAAGMDFSNTNTPGAHDRAAATLVFRTGGYEFTGRNYVPDYYLHRYIGVANEHGTGNSGPCVTCHMNNNATHTFLPVEEDSAGIISTITSKTCAHCHIGEHELSPAFLQSEKDGYAAALAMLNVLKTDPSLPASTLNPSRSKVRPLANKNSDYNAAFPGGGANTMGAFFNSSLLQNDPGAFAHNRIYTKRLIYDSIDWLNNGILDNDVESAINNATLAVNSGTGKVSLSNPIMGGYYIAAQLPGTAYADAFAKVKADAIKYLLGGPGGARP</sequence>
<dbReference type="RefSeq" id="WP_135870520.1">
    <property type="nucleotide sequence ID" value="NZ_SRSC01000003.1"/>
</dbReference>
<accession>A0A4S1CCJ3</accession>
<gene>
    <name evidence="3" type="ORF">E4633_12085</name>
</gene>